<name>A0ACC1X594_MELAZ</name>
<gene>
    <name evidence="1" type="ORF">OWV82_020019</name>
</gene>
<proteinExistence type="predicted"/>
<accession>A0ACC1X594</accession>
<sequence>MIYMESTTNMISCCDKGLLEYVRKSTPPPFLLKTYMLIEDPATDSIISWNADGTGFVVWQPADFARDLLPTLFKHSNFSSFVRQLNTYGFRKVATSRWEFCNEMFRKGERDLLCNIRRRKAWANKQRTTAAATATETPAVGAGEQDQSDEDQRSSSSTSSLSEYSTLMDENKRLKKENGDLSSELTSMKRKCKDLLDLVAKYANMEEDDRDHHQQIRRPLKLFGVRLEVEGEREMRKRKRAEISESASILLSQSCK</sequence>
<dbReference type="EMBL" id="CM051404">
    <property type="protein sequence ID" value="KAJ4706361.1"/>
    <property type="molecule type" value="Genomic_DNA"/>
</dbReference>
<organism evidence="1 2">
    <name type="scientific">Melia azedarach</name>
    <name type="common">Chinaberry tree</name>
    <dbReference type="NCBI Taxonomy" id="155640"/>
    <lineage>
        <taxon>Eukaryota</taxon>
        <taxon>Viridiplantae</taxon>
        <taxon>Streptophyta</taxon>
        <taxon>Embryophyta</taxon>
        <taxon>Tracheophyta</taxon>
        <taxon>Spermatophyta</taxon>
        <taxon>Magnoliopsida</taxon>
        <taxon>eudicotyledons</taxon>
        <taxon>Gunneridae</taxon>
        <taxon>Pentapetalae</taxon>
        <taxon>rosids</taxon>
        <taxon>malvids</taxon>
        <taxon>Sapindales</taxon>
        <taxon>Meliaceae</taxon>
        <taxon>Melia</taxon>
    </lineage>
</organism>
<evidence type="ECO:0000313" key="1">
    <source>
        <dbReference type="EMBL" id="KAJ4706361.1"/>
    </source>
</evidence>
<dbReference type="Proteomes" id="UP001164539">
    <property type="component" value="Chromosome 11"/>
</dbReference>
<comment type="caution">
    <text evidence="1">The sequence shown here is derived from an EMBL/GenBank/DDBJ whole genome shotgun (WGS) entry which is preliminary data.</text>
</comment>
<evidence type="ECO:0000313" key="2">
    <source>
        <dbReference type="Proteomes" id="UP001164539"/>
    </source>
</evidence>
<reference evidence="1 2" key="1">
    <citation type="journal article" date="2023" name="Science">
        <title>Complex scaffold remodeling in plant triterpene biosynthesis.</title>
        <authorList>
            <person name="De La Pena R."/>
            <person name="Hodgson H."/>
            <person name="Liu J.C."/>
            <person name="Stephenson M.J."/>
            <person name="Martin A.C."/>
            <person name="Owen C."/>
            <person name="Harkess A."/>
            <person name="Leebens-Mack J."/>
            <person name="Jimenez L.E."/>
            <person name="Osbourn A."/>
            <person name="Sattely E.S."/>
        </authorList>
    </citation>
    <scope>NUCLEOTIDE SEQUENCE [LARGE SCALE GENOMIC DNA]</scope>
    <source>
        <strain evidence="2">cv. JPN11</strain>
        <tissue evidence="1">Leaf</tissue>
    </source>
</reference>
<protein>
    <submittedName>
        <fullName evidence="1">Heat stress transcription factor B-3-like</fullName>
    </submittedName>
</protein>
<keyword evidence="2" id="KW-1185">Reference proteome</keyword>